<protein>
    <submittedName>
        <fullName evidence="2">Uncharacterized protein LOC106116119</fullName>
    </submittedName>
</protein>
<dbReference type="KEGG" id="pxu:106116119"/>
<dbReference type="RefSeq" id="XP_013165312.1">
    <property type="nucleotide sequence ID" value="XM_013309858.1"/>
</dbReference>
<name>A0AAJ6Z4S9_PAPXU</name>
<reference evidence="2" key="1">
    <citation type="submission" date="2025-08" db="UniProtKB">
        <authorList>
            <consortium name="RefSeq"/>
        </authorList>
    </citation>
    <scope>IDENTIFICATION</scope>
</reference>
<evidence type="ECO:0000313" key="2">
    <source>
        <dbReference type="RefSeq" id="XP_013165312.1"/>
    </source>
</evidence>
<evidence type="ECO:0000256" key="1">
    <source>
        <dbReference type="SAM" id="SignalP"/>
    </source>
</evidence>
<feature type="signal peptide" evidence="1">
    <location>
        <begin position="1"/>
        <end position="22"/>
    </location>
</feature>
<proteinExistence type="predicted"/>
<sequence length="103" mass="12194">MYRLVFFLLVTIQEIKTQNTEAFRYPETGPLFYRRSTPYQCTICDAYDCLKMDDAKCEYYRAINRMLQVECQDKVVTNPAIKAEVDELLYDLTIKGSLIYWHG</sequence>
<feature type="chain" id="PRO_5042588316" evidence="1">
    <location>
        <begin position="23"/>
        <end position="103"/>
    </location>
</feature>
<organism evidence="2">
    <name type="scientific">Papilio xuthus</name>
    <name type="common">Asian swallowtail butterfly</name>
    <dbReference type="NCBI Taxonomy" id="66420"/>
    <lineage>
        <taxon>Eukaryota</taxon>
        <taxon>Metazoa</taxon>
        <taxon>Ecdysozoa</taxon>
        <taxon>Arthropoda</taxon>
        <taxon>Hexapoda</taxon>
        <taxon>Insecta</taxon>
        <taxon>Pterygota</taxon>
        <taxon>Neoptera</taxon>
        <taxon>Endopterygota</taxon>
        <taxon>Lepidoptera</taxon>
        <taxon>Glossata</taxon>
        <taxon>Ditrysia</taxon>
        <taxon>Papilionoidea</taxon>
        <taxon>Papilionidae</taxon>
        <taxon>Papilioninae</taxon>
        <taxon>Papilio</taxon>
    </lineage>
</organism>
<keyword evidence="1" id="KW-0732">Signal</keyword>
<gene>
    <name evidence="2" type="primary">LOC106116119</name>
</gene>
<accession>A0AAJ6Z4S9</accession>
<dbReference type="Proteomes" id="UP000694872">
    <property type="component" value="Unplaced"/>
</dbReference>
<dbReference type="GeneID" id="106116119"/>
<dbReference type="AlphaFoldDB" id="A0AAJ6Z4S9"/>